<reference evidence="2 3" key="1">
    <citation type="submission" date="2019-07" db="EMBL/GenBank/DDBJ databases">
        <title>Complete Genome Sequence of Leptotrichia trevisanii Strain JMUB3935.</title>
        <authorList>
            <person name="Watanabe S."/>
            <person name="Cui L."/>
        </authorList>
    </citation>
    <scope>NUCLEOTIDE SEQUENCE [LARGE SCALE GENOMIC DNA]</scope>
    <source>
        <strain evidence="2 3">JMUB3935</strain>
    </source>
</reference>
<dbReference type="Proteomes" id="UP000321378">
    <property type="component" value="Chromosome"/>
</dbReference>
<evidence type="ECO:0000259" key="1">
    <source>
        <dbReference type="PROSITE" id="PS51750"/>
    </source>
</evidence>
<evidence type="ECO:0000313" key="3">
    <source>
        <dbReference type="Proteomes" id="UP000321378"/>
    </source>
</evidence>
<proteinExistence type="predicted"/>
<dbReference type="InterPro" id="IPR003497">
    <property type="entry name" value="BRO_N_domain"/>
</dbReference>
<dbReference type="Pfam" id="PF02498">
    <property type="entry name" value="Bro-N"/>
    <property type="match status" value="1"/>
</dbReference>
<accession>A0A510KTE2</accession>
<dbReference type="AlphaFoldDB" id="A0A510KTE2"/>
<dbReference type="SMART" id="SM01040">
    <property type="entry name" value="Bro-N"/>
    <property type="match status" value="1"/>
</dbReference>
<dbReference type="PROSITE" id="PS51750">
    <property type="entry name" value="BRO_N"/>
    <property type="match status" value="1"/>
</dbReference>
<evidence type="ECO:0000313" key="2">
    <source>
        <dbReference type="EMBL" id="BBM53343.1"/>
    </source>
</evidence>
<protein>
    <recommendedName>
        <fullName evidence="1">Bro-N domain-containing protein</fullName>
    </recommendedName>
</protein>
<dbReference type="EMBL" id="AP019840">
    <property type="protein sequence ID" value="BBM53343.1"/>
    <property type="molecule type" value="Genomic_DNA"/>
</dbReference>
<dbReference type="PANTHER" id="PTHR36180:SF2">
    <property type="entry name" value="BRO FAMILY PROTEIN"/>
    <property type="match status" value="1"/>
</dbReference>
<dbReference type="STRING" id="1122173.GCA_000482505_02238"/>
<sequence length="239" mass="27458">MYDLKVINDERFQIFSKENLGSVRTIFANNQVWFCIKDVCNILELTNPTVVAKRLDEDEKAKFDLGLKNGELTNFTNESGLYTLILRSDKKEAKPFRKWITSEVIPAIRKTGKYEEKKKPLTQAELILQQAQWMVEAESRINNIENNVIGLANTIEDNDKSIKRLENNQRRTVTSNHLTVIAYANIKGIKPKSYHAPSIGKKATKICREKDLLIGTTVDSRYGLINTYPVEVLDEIFFE</sequence>
<dbReference type="RefSeq" id="WP_232051190.1">
    <property type="nucleotide sequence ID" value="NZ_AP019840.1"/>
</dbReference>
<dbReference type="PANTHER" id="PTHR36180">
    <property type="entry name" value="DNA-BINDING PROTEIN-RELATED-RELATED"/>
    <property type="match status" value="1"/>
</dbReference>
<feature type="domain" description="Bro-N" evidence="1">
    <location>
        <begin position="4"/>
        <end position="112"/>
    </location>
</feature>
<name>A0A510KTE2_9FUSO</name>
<gene>
    <name evidence="2" type="ORF">JMUB3935_2330</name>
</gene>
<organism evidence="2 3">
    <name type="scientific">Leptotrichia trevisanii</name>
    <dbReference type="NCBI Taxonomy" id="109328"/>
    <lineage>
        <taxon>Bacteria</taxon>
        <taxon>Fusobacteriati</taxon>
        <taxon>Fusobacteriota</taxon>
        <taxon>Fusobacteriia</taxon>
        <taxon>Fusobacteriales</taxon>
        <taxon>Leptotrichiaceae</taxon>
        <taxon>Leptotrichia</taxon>
    </lineage>
</organism>